<proteinExistence type="inferred from homology"/>
<dbReference type="PANTHER" id="PTHR38776:SF1">
    <property type="entry name" value="MLTA-INTERACTING PROTEIN-RELATED"/>
    <property type="match status" value="1"/>
</dbReference>
<feature type="signal peptide" evidence="6">
    <location>
        <begin position="1"/>
        <end position="24"/>
    </location>
</feature>
<evidence type="ECO:0000256" key="2">
    <source>
        <dbReference type="ARBA" id="ARBA00005722"/>
    </source>
</evidence>
<evidence type="ECO:0000256" key="1">
    <source>
        <dbReference type="ARBA" id="ARBA00004442"/>
    </source>
</evidence>
<dbReference type="RefSeq" id="WP_168054588.1">
    <property type="nucleotide sequence ID" value="NZ_JAAOZT010000005.1"/>
</dbReference>
<dbReference type="EMBL" id="JACHHQ010000009">
    <property type="protein sequence ID" value="MBB5201949.1"/>
    <property type="molecule type" value="Genomic_DNA"/>
</dbReference>
<dbReference type="InterPro" id="IPR010583">
    <property type="entry name" value="MipA"/>
</dbReference>
<keyword evidence="8" id="KW-1185">Reference proteome</keyword>
<keyword evidence="3 6" id="KW-0732">Signal</keyword>
<name>A0A840S021_9BURK</name>
<dbReference type="Proteomes" id="UP000571084">
    <property type="component" value="Unassembled WGS sequence"/>
</dbReference>
<evidence type="ECO:0000313" key="7">
    <source>
        <dbReference type="EMBL" id="MBB5201949.1"/>
    </source>
</evidence>
<evidence type="ECO:0000256" key="3">
    <source>
        <dbReference type="ARBA" id="ARBA00022729"/>
    </source>
</evidence>
<reference evidence="7 8" key="1">
    <citation type="submission" date="2020-08" db="EMBL/GenBank/DDBJ databases">
        <title>Genomic Encyclopedia of Type Strains, Phase IV (KMG-IV): sequencing the most valuable type-strain genomes for metagenomic binning, comparative biology and taxonomic classification.</title>
        <authorList>
            <person name="Goeker M."/>
        </authorList>
    </citation>
    <scope>NUCLEOTIDE SEQUENCE [LARGE SCALE GENOMIC DNA]</scope>
    <source>
        <strain evidence="7 8">DSM 23240</strain>
    </source>
</reference>
<dbReference type="Pfam" id="PF06629">
    <property type="entry name" value="MipA"/>
    <property type="match status" value="1"/>
</dbReference>
<protein>
    <submittedName>
        <fullName evidence="7">Outer membrane protein</fullName>
    </submittedName>
</protein>
<keyword evidence="5" id="KW-0998">Cell outer membrane</keyword>
<keyword evidence="4" id="KW-0472">Membrane</keyword>
<evidence type="ECO:0000313" key="8">
    <source>
        <dbReference type="Proteomes" id="UP000571084"/>
    </source>
</evidence>
<gene>
    <name evidence="7" type="ORF">HNR39_003811</name>
</gene>
<sequence>MKEPCPGKVFLGAILSGLTGMALATGAVTQDAPPQDASLVNIEEFPQHVVGDLGFGAFESPSDTRGEIRSKRSSTRVLPYAYLDYGRFFARVDTFGIKTFKMGYGYFELAGRITFDGFKTSNSALRGLTNRKNDIPLGIGTFQETPIGAFFLNAFYDVNQSHGTMLEGLYTAEVKAGSINFYPQIGAEYRNANFVNYYYGITPAESAANGHYKVYEGKGTINPMVALQVEIPLNKFWVVNLYGRYKWLGDGIKNSPIVVKKTSQNYFVSLAYRFQ</sequence>
<evidence type="ECO:0000256" key="4">
    <source>
        <dbReference type="ARBA" id="ARBA00023136"/>
    </source>
</evidence>
<dbReference type="PANTHER" id="PTHR38776">
    <property type="entry name" value="MLTA-INTERACTING PROTEIN-RELATED"/>
    <property type="match status" value="1"/>
</dbReference>
<comment type="caution">
    <text evidence="7">The sequence shown here is derived from an EMBL/GenBank/DDBJ whole genome shotgun (WGS) entry which is preliminary data.</text>
</comment>
<dbReference type="AlphaFoldDB" id="A0A840S021"/>
<evidence type="ECO:0000256" key="6">
    <source>
        <dbReference type="SAM" id="SignalP"/>
    </source>
</evidence>
<dbReference type="GO" id="GO:0009252">
    <property type="term" value="P:peptidoglycan biosynthetic process"/>
    <property type="evidence" value="ECO:0007669"/>
    <property type="project" value="TreeGrafter"/>
</dbReference>
<dbReference type="GO" id="GO:0009279">
    <property type="term" value="C:cell outer membrane"/>
    <property type="evidence" value="ECO:0007669"/>
    <property type="project" value="UniProtKB-SubCell"/>
</dbReference>
<organism evidence="7 8">
    <name type="scientific">Glaciimonas immobilis</name>
    <dbReference type="NCBI Taxonomy" id="728004"/>
    <lineage>
        <taxon>Bacteria</taxon>
        <taxon>Pseudomonadati</taxon>
        <taxon>Pseudomonadota</taxon>
        <taxon>Betaproteobacteria</taxon>
        <taxon>Burkholderiales</taxon>
        <taxon>Oxalobacteraceae</taxon>
        <taxon>Glaciimonas</taxon>
    </lineage>
</organism>
<accession>A0A840S021</accession>
<evidence type="ECO:0000256" key="5">
    <source>
        <dbReference type="ARBA" id="ARBA00023237"/>
    </source>
</evidence>
<feature type="chain" id="PRO_5032510068" evidence="6">
    <location>
        <begin position="25"/>
        <end position="275"/>
    </location>
</feature>
<comment type="subcellular location">
    <subcellularLocation>
        <location evidence="1">Cell outer membrane</location>
    </subcellularLocation>
</comment>
<comment type="similarity">
    <text evidence="2">Belongs to the MipA/OmpV family.</text>
</comment>